<evidence type="ECO:0000313" key="1">
    <source>
        <dbReference type="EMBL" id="AEO93575.1"/>
    </source>
</evidence>
<dbReference type="Proteomes" id="UP000009273">
    <property type="component" value="Segment"/>
</dbReference>
<dbReference type="KEGG" id="vg:18563531"/>
<keyword evidence="2" id="KW-1185">Reference proteome</keyword>
<evidence type="ECO:0000313" key="2">
    <source>
        <dbReference type="Proteomes" id="UP000009273"/>
    </source>
</evidence>
<organism evidence="1 2">
    <name type="scientific">Bacillus phage G</name>
    <dbReference type="NCBI Taxonomy" id="2884420"/>
    <lineage>
        <taxon>Viruses</taxon>
        <taxon>Duplodnaviria</taxon>
        <taxon>Heunggongvirae</taxon>
        <taxon>Uroviricota</taxon>
        <taxon>Caudoviricetes</taxon>
        <taxon>Donellivirus</taxon>
        <taxon>Donellivirus gee</taxon>
    </lineage>
</organism>
<dbReference type="EMBL" id="JN638751">
    <property type="protein sequence ID" value="AEO93575.1"/>
    <property type="molecule type" value="Genomic_DNA"/>
</dbReference>
<gene>
    <name evidence="1" type="primary">316</name>
    <name evidence="1" type="ORF">G_316</name>
</gene>
<protein>
    <submittedName>
        <fullName evidence="1">Gp316</fullName>
    </submittedName>
</protein>
<dbReference type="GeneID" id="18563531"/>
<dbReference type="RefSeq" id="YP_009015619.1">
    <property type="nucleotide sequence ID" value="NC_023719.1"/>
</dbReference>
<accession>G3MA57</accession>
<proteinExistence type="predicted"/>
<sequence length="164" mass="19359">MELSFKQENILEIRKKVSENYLDIVDFLEGSIVTNALSENRVINTRFFDLRQNYVFITHNETLDNEIVLHCDKSNKQINIELTLKNEKTVNKLFGGRKNVKEQDKSSMKQFCENYDFKFKNSSSHVFQHHNHTIVFIDCVEKPTIEQISNLYYEVCLEDDNNGK</sequence>
<reference evidence="1 2" key="1">
    <citation type="submission" date="2011-09" db="EMBL/GenBank/DDBJ databases">
        <authorList>
            <person name="Pope W.H."/>
            <person name="Pedulla M.L."/>
            <person name="Ford M.E."/>
            <person name="Peebles C.L."/>
            <person name="Hatfull G.H."/>
            <person name="Hendrix R.W."/>
        </authorList>
    </citation>
    <scope>NUCLEOTIDE SEQUENCE [LARGE SCALE GENOMIC DNA]</scope>
    <source>
        <strain evidence="1">G</strain>
    </source>
</reference>
<name>G3MA57_9CAUD</name>